<dbReference type="SUPFAM" id="SSF81383">
    <property type="entry name" value="F-box domain"/>
    <property type="match status" value="1"/>
</dbReference>
<evidence type="ECO:0000313" key="3">
    <source>
        <dbReference type="Proteomes" id="UP000077266"/>
    </source>
</evidence>
<feature type="domain" description="F-box" evidence="1">
    <location>
        <begin position="15"/>
        <end position="75"/>
    </location>
</feature>
<dbReference type="InParanoid" id="A0A165BXA8"/>
<dbReference type="InterPro" id="IPR032675">
    <property type="entry name" value="LRR_dom_sf"/>
</dbReference>
<protein>
    <recommendedName>
        <fullName evidence="1">F-box domain-containing protein</fullName>
    </recommendedName>
</protein>
<proteinExistence type="predicted"/>
<dbReference type="Pfam" id="PF12937">
    <property type="entry name" value="F-box-like"/>
    <property type="match status" value="1"/>
</dbReference>
<keyword evidence="3" id="KW-1185">Reference proteome</keyword>
<evidence type="ECO:0000313" key="2">
    <source>
        <dbReference type="EMBL" id="KZV81416.1"/>
    </source>
</evidence>
<dbReference type="AlphaFoldDB" id="A0A165BXA8"/>
<gene>
    <name evidence="2" type="ORF">EXIGLDRAFT_731345</name>
</gene>
<evidence type="ECO:0000259" key="1">
    <source>
        <dbReference type="Pfam" id="PF12937"/>
    </source>
</evidence>
<dbReference type="Proteomes" id="UP000077266">
    <property type="component" value="Unassembled WGS sequence"/>
</dbReference>
<accession>A0A165BXA8</accession>
<sequence>MLRLRRRRAAHRAAIDRLPVELLIKILAFVTVNSHVQTLLPPRADDLRVSRIALAQVCSAWRDAVYDTASFWSSFRLGPLSTSSEARGLLAKKLAQWNAIPLRAELDLLVIAPLRSLGGSRAVPLLRPHLDRLVALDICIQPSVFASNGDDDDNSWFHKQGIAFPQLQYLRVADAGWSTSMHIVAPRLQELHLERIDTTEWDAVVNSGLRVLDLSGSSLLVQSMIELSRATLLHILSRCPSLHTLLLREIHLTGPSNAVDQPYLPALQVLECTRSRGGVDGDILLFLLDIVPWHQLVQIAIDPGLTDVFLTAVLGGVMWTSLHYCVVEGEMLMRLREFAEAGDGGRERRVQRSSINIIASLLRSSPAVWTQLRELHVDVLGFVQLSLALSATDQRQPFLTSVTSLTILLRETGSRRRNTGPKTLRDCLQDNLEVMRLPALQTLRLSAVVGASKAVHIASACIEEFISALGCSAKPRVELDNVGTTKTDAIRNKFVQLSRSMPGRTGAR</sequence>
<organism evidence="2 3">
    <name type="scientific">Exidia glandulosa HHB12029</name>
    <dbReference type="NCBI Taxonomy" id="1314781"/>
    <lineage>
        <taxon>Eukaryota</taxon>
        <taxon>Fungi</taxon>
        <taxon>Dikarya</taxon>
        <taxon>Basidiomycota</taxon>
        <taxon>Agaricomycotina</taxon>
        <taxon>Agaricomycetes</taxon>
        <taxon>Auriculariales</taxon>
        <taxon>Exidiaceae</taxon>
        <taxon>Exidia</taxon>
    </lineage>
</organism>
<name>A0A165BXA8_EXIGL</name>
<dbReference type="InterPro" id="IPR001810">
    <property type="entry name" value="F-box_dom"/>
</dbReference>
<dbReference type="Gene3D" id="1.20.1280.50">
    <property type="match status" value="1"/>
</dbReference>
<dbReference type="InterPro" id="IPR036047">
    <property type="entry name" value="F-box-like_dom_sf"/>
</dbReference>
<dbReference type="EMBL" id="KV426393">
    <property type="protein sequence ID" value="KZV81416.1"/>
    <property type="molecule type" value="Genomic_DNA"/>
</dbReference>
<dbReference type="SUPFAM" id="SSF52047">
    <property type="entry name" value="RNI-like"/>
    <property type="match status" value="1"/>
</dbReference>
<reference evidence="2 3" key="1">
    <citation type="journal article" date="2016" name="Mol. Biol. Evol.">
        <title>Comparative Genomics of Early-Diverging Mushroom-Forming Fungi Provides Insights into the Origins of Lignocellulose Decay Capabilities.</title>
        <authorList>
            <person name="Nagy L.G."/>
            <person name="Riley R."/>
            <person name="Tritt A."/>
            <person name="Adam C."/>
            <person name="Daum C."/>
            <person name="Floudas D."/>
            <person name="Sun H."/>
            <person name="Yadav J.S."/>
            <person name="Pangilinan J."/>
            <person name="Larsson K.H."/>
            <person name="Matsuura K."/>
            <person name="Barry K."/>
            <person name="Labutti K."/>
            <person name="Kuo R."/>
            <person name="Ohm R.A."/>
            <person name="Bhattacharya S.S."/>
            <person name="Shirouzu T."/>
            <person name="Yoshinaga Y."/>
            <person name="Martin F.M."/>
            <person name="Grigoriev I.V."/>
            <person name="Hibbett D.S."/>
        </authorList>
    </citation>
    <scope>NUCLEOTIDE SEQUENCE [LARGE SCALE GENOMIC DNA]</scope>
    <source>
        <strain evidence="2 3">HHB12029</strain>
    </source>
</reference>
<dbReference type="Gene3D" id="3.80.10.10">
    <property type="entry name" value="Ribonuclease Inhibitor"/>
    <property type="match status" value="1"/>
</dbReference>